<feature type="region of interest" description="Disordered" evidence="1">
    <location>
        <begin position="70"/>
        <end position="89"/>
    </location>
</feature>
<protein>
    <submittedName>
        <fullName evidence="2">Uncharacterized protein</fullName>
    </submittedName>
</protein>
<comment type="caution">
    <text evidence="2">The sequence shown here is derived from an EMBL/GenBank/DDBJ whole genome shotgun (WGS) entry which is preliminary data.</text>
</comment>
<feature type="region of interest" description="Disordered" evidence="1">
    <location>
        <begin position="451"/>
        <end position="502"/>
    </location>
</feature>
<feature type="region of interest" description="Disordered" evidence="1">
    <location>
        <begin position="389"/>
        <end position="425"/>
    </location>
</feature>
<dbReference type="EMBL" id="JAWWNJ010000131">
    <property type="protein sequence ID" value="KAK6987421.1"/>
    <property type="molecule type" value="Genomic_DNA"/>
</dbReference>
<dbReference type="AlphaFoldDB" id="A0AAV9ZM17"/>
<evidence type="ECO:0000313" key="3">
    <source>
        <dbReference type="Proteomes" id="UP001362999"/>
    </source>
</evidence>
<evidence type="ECO:0000256" key="1">
    <source>
        <dbReference type="SAM" id="MobiDB-lite"/>
    </source>
</evidence>
<evidence type="ECO:0000313" key="2">
    <source>
        <dbReference type="EMBL" id="KAK6987421.1"/>
    </source>
</evidence>
<accession>A0AAV9ZM17</accession>
<feature type="compositionally biased region" description="Low complexity" evidence="1">
    <location>
        <begin position="462"/>
        <end position="487"/>
    </location>
</feature>
<keyword evidence="3" id="KW-1185">Reference proteome</keyword>
<feature type="compositionally biased region" description="Pro residues" evidence="1">
    <location>
        <begin position="489"/>
        <end position="498"/>
    </location>
</feature>
<organism evidence="2 3">
    <name type="scientific">Favolaschia claudopus</name>
    <dbReference type="NCBI Taxonomy" id="2862362"/>
    <lineage>
        <taxon>Eukaryota</taxon>
        <taxon>Fungi</taxon>
        <taxon>Dikarya</taxon>
        <taxon>Basidiomycota</taxon>
        <taxon>Agaricomycotina</taxon>
        <taxon>Agaricomycetes</taxon>
        <taxon>Agaricomycetidae</taxon>
        <taxon>Agaricales</taxon>
        <taxon>Marasmiineae</taxon>
        <taxon>Mycenaceae</taxon>
        <taxon>Favolaschia</taxon>
    </lineage>
</organism>
<proteinExistence type="predicted"/>
<dbReference type="Proteomes" id="UP001362999">
    <property type="component" value="Unassembled WGS sequence"/>
</dbReference>
<reference evidence="2 3" key="1">
    <citation type="journal article" date="2024" name="J Genomics">
        <title>Draft genome sequencing and assembly of Favolaschia claudopus CIRM-BRFM 2984 isolated from oak limbs.</title>
        <authorList>
            <person name="Navarro D."/>
            <person name="Drula E."/>
            <person name="Chaduli D."/>
            <person name="Cazenave R."/>
            <person name="Ahrendt S."/>
            <person name="Wang J."/>
            <person name="Lipzen A."/>
            <person name="Daum C."/>
            <person name="Barry K."/>
            <person name="Grigoriev I.V."/>
            <person name="Favel A."/>
            <person name="Rosso M.N."/>
            <person name="Martin F."/>
        </authorList>
    </citation>
    <scope>NUCLEOTIDE SEQUENCE [LARGE SCALE GENOMIC DNA]</scope>
    <source>
        <strain evidence="2 3">CIRM-BRFM 2984</strain>
    </source>
</reference>
<sequence length="528" mass="57466">MLVYAQAETMPGRLQGPLISLPKTELKGNNRVRVLKSSHLVWCLNGERIPAHLVRNFRFLARQQSLKKATRPWNEASPPKSIAGNQTPDECPTLDSDTRILITAQMLIFATDFTSFASRRRLFVQRIHIIDGNHDVVYYVNSSSVARTHMSWGFPGRIGGALTAAQSNAVESLNESGLNFRTKQLVVVWSHSHALCFSPPTTLTPTLSRPVPPPHALPLVAPPPFPHSTRRTVPPRATRHVSTANHQIPHRRRFHSPRLSASALSAIANSVPSSGTCIIGIALPFTIGHLAVAFADPLAWITLGFYEGIEFLCPSLTALRPIPAFHPCCCLATHSAHTYPPPPPAFDQPSVGFSSIFLPQLHLPRYAGSARHVDDDTLDTLDGLAAQRRPQPLSSTLCHRAAVSPTDPTTPTPADSPLLHSSAFPRLRRHADADTARSAFTTLRPDVSLSASRSTVFPPLDPAVSRSVVSSTPTLPPSTSTPHALSSRPLPPPPPILGTPPINVHRKIDVHHTSRQHLPSYLPRELGA</sequence>
<gene>
    <name evidence="2" type="ORF">R3P38DRAFT_3449949</name>
</gene>
<name>A0AAV9ZM17_9AGAR</name>